<dbReference type="Proteomes" id="UP000799779">
    <property type="component" value="Unassembled WGS sequence"/>
</dbReference>
<dbReference type="InterPro" id="IPR050757">
    <property type="entry name" value="Collagen_mod_GT25"/>
</dbReference>
<sequence length="387" mass="43642">MLSFYQGRSVFVAVFCLLLFVLFVRNRSSPSSSFRLPHRSRSPLGSIGNDTLGFQKVFFINAPWRIDRKDSVSLATAHSRIKFDWVDGVNGSALHEKVYPPPGRYRTVLPEKRGQWRAHMNAIWEIVQYNVTTALILEDDADWDVRIRQQLSELSHGIRRLPALIKRSETHQHTPDEPNEQLSPTALVKASTITLSSASRLTIPPPNPYGLNWDLLWLGHCSTDLSPPSPHSPDRIMFPDDPTVPSPNELHDNFSTLYPPHTRLVHRTNTTRCTTAYAVTQSGARKLLYQYGIRDFSQPFDEAVSGWCDGTARGVSVEARGLCMGVSPPVFGEWDDGKEGVGELKRDDEAEGQGQGKAMKRRARVEWSVRDNLEVLVRGDEVEGWQQ</sequence>
<evidence type="ECO:0000256" key="3">
    <source>
        <dbReference type="ARBA" id="ARBA00022679"/>
    </source>
</evidence>
<reference evidence="6" key="1">
    <citation type="journal article" date="2020" name="Stud. Mycol.">
        <title>101 Dothideomycetes genomes: a test case for predicting lifestyles and emergence of pathogens.</title>
        <authorList>
            <person name="Haridas S."/>
            <person name="Albert R."/>
            <person name="Binder M."/>
            <person name="Bloem J."/>
            <person name="Labutti K."/>
            <person name="Salamov A."/>
            <person name="Andreopoulos B."/>
            <person name="Baker S."/>
            <person name="Barry K."/>
            <person name="Bills G."/>
            <person name="Bluhm B."/>
            <person name="Cannon C."/>
            <person name="Castanera R."/>
            <person name="Culley D."/>
            <person name="Daum C."/>
            <person name="Ezra D."/>
            <person name="Gonzalez J."/>
            <person name="Henrissat B."/>
            <person name="Kuo A."/>
            <person name="Liang C."/>
            <person name="Lipzen A."/>
            <person name="Lutzoni F."/>
            <person name="Magnuson J."/>
            <person name="Mondo S."/>
            <person name="Nolan M."/>
            <person name="Ohm R."/>
            <person name="Pangilinan J."/>
            <person name="Park H.-J."/>
            <person name="Ramirez L."/>
            <person name="Alfaro M."/>
            <person name="Sun H."/>
            <person name="Tritt A."/>
            <person name="Yoshinaga Y."/>
            <person name="Zwiers L.-H."/>
            <person name="Turgeon B."/>
            <person name="Goodwin S."/>
            <person name="Spatafora J."/>
            <person name="Crous P."/>
            <person name="Grigoriev I."/>
        </authorList>
    </citation>
    <scope>NUCLEOTIDE SEQUENCE</scope>
    <source>
        <strain evidence="6">CBS 123094</strain>
    </source>
</reference>
<dbReference type="AlphaFoldDB" id="A0A6A5WA56"/>
<feature type="domain" description="Glycosyl transferase family 25" evidence="5">
    <location>
        <begin position="55"/>
        <end position="290"/>
    </location>
</feature>
<dbReference type="EMBL" id="ML977605">
    <property type="protein sequence ID" value="KAF1998297.1"/>
    <property type="molecule type" value="Genomic_DNA"/>
</dbReference>
<keyword evidence="3 6" id="KW-0808">Transferase</keyword>
<name>A0A6A5WA56_9PLEO</name>
<dbReference type="GO" id="GO:0016740">
    <property type="term" value="F:transferase activity"/>
    <property type="evidence" value="ECO:0007669"/>
    <property type="project" value="UniProtKB-KW"/>
</dbReference>
<evidence type="ECO:0000256" key="4">
    <source>
        <dbReference type="SAM" id="MobiDB-lite"/>
    </source>
</evidence>
<gene>
    <name evidence="6" type="ORF">P154DRAFT_439566</name>
</gene>
<protein>
    <submittedName>
        <fullName evidence="6">Glycosyltransferase family 25 protein</fullName>
    </submittedName>
</protein>
<evidence type="ECO:0000256" key="1">
    <source>
        <dbReference type="ARBA" id="ARBA00006721"/>
    </source>
</evidence>
<accession>A0A6A5WA56</accession>
<keyword evidence="2" id="KW-0328">Glycosyltransferase</keyword>
<feature type="region of interest" description="Disordered" evidence="4">
    <location>
        <begin position="334"/>
        <end position="361"/>
    </location>
</feature>
<feature type="compositionally biased region" description="Basic and acidic residues" evidence="4">
    <location>
        <begin position="335"/>
        <end position="348"/>
    </location>
</feature>
<dbReference type="Pfam" id="PF01755">
    <property type="entry name" value="Glyco_transf_25"/>
    <property type="match status" value="1"/>
</dbReference>
<dbReference type="PANTHER" id="PTHR10730">
    <property type="entry name" value="PROCOLLAGEN-LYSINE,2-OXOGLUTARATE 5-DIOXYGENASE/GLYCOSYLTRANSFERASE 25 FAMILY MEMBER"/>
    <property type="match status" value="1"/>
</dbReference>
<comment type="similarity">
    <text evidence="1">Belongs to the glycosyltransferase 25 family.</text>
</comment>
<dbReference type="PANTHER" id="PTHR10730:SF53">
    <property type="entry name" value="GLYCOSYLTRANSFERASE 25 FAMILY MEMBER"/>
    <property type="match status" value="1"/>
</dbReference>
<evidence type="ECO:0000259" key="5">
    <source>
        <dbReference type="Pfam" id="PF01755"/>
    </source>
</evidence>
<evidence type="ECO:0000256" key="2">
    <source>
        <dbReference type="ARBA" id="ARBA00022676"/>
    </source>
</evidence>
<organism evidence="6 7">
    <name type="scientific">Amniculicola lignicola CBS 123094</name>
    <dbReference type="NCBI Taxonomy" id="1392246"/>
    <lineage>
        <taxon>Eukaryota</taxon>
        <taxon>Fungi</taxon>
        <taxon>Dikarya</taxon>
        <taxon>Ascomycota</taxon>
        <taxon>Pezizomycotina</taxon>
        <taxon>Dothideomycetes</taxon>
        <taxon>Pleosporomycetidae</taxon>
        <taxon>Pleosporales</taxon>
        <taxon>Amniculicolaceae</taxon>
        <taxon>Amniculicola</taxon>
    </lineage>
</organism>
<dbReference type="InterPro" id="IPR002654">
    <property type="entry name" value="Glyco_trans_25"/>
</dbReference>
<keyword evidence="7" id="KW-1185">Reference proteome</keyword>
<dbReference type="OrthoDB" id="47375at2759"/>
<evidence type="ECO:0000313" key="7">
    <source>
        <dbReference type="Proteomes" id="UP000799779"/>
    </source>
</evidence>
<dbReference type="CDD" id="cd06532">
    <property type="entry name" value="Glyco_transf_25"/>
    <property type="match status" value="1"/>
</dbReference>
<evidence type="ECO:0000313" key="6">
    <source>
        <dbReference type="EMBL" id="KAF1998297.1"/>
    </source>
</evidence>
<proteinExistence type="inferred from homology"/>